<keyword evidence="1" id="KW-0472">Membrane</keyword>
<dbReference type="GO" id="GO:0016020">
    <property type="term" value="C:membrane"/>
    <property type="evidence" value="ECO:0007669"/>
    <property type="project" value="InterPro"/>
</dbReference>
<feature type="transmembrane region" description="Helical" evidence="1">
    <location>
        <begin position="165"/>
        <end position="184"/>
    </location>
</feature>
<gene>
    <name evidence="2" type="ORF">PNBC_01550</name>
</gene>
<dbReference type="AlphaFoldDB" id="A0A167GG97"/>
<proteinExistence type="predicted"/>
<feature type="transmembrane region" description="Helical" evidence="1">
    <location>
        <begin position="100"/>
        <end position="121"/>
    </location>
</feature>
<feature type="transmembrane region" description="Helical" evidence="1">
    <location>
        <begin position="21"/>
        <end position="45"/>
    </location>
</feature>
<feature type="transmembrane region" description="Helical" evidence="1">
    <location>
        <begin position="373"/>
        <end position="394"/>
    </location>
</feature>
<feature type="transmembrane region" description="Helical" evidence="1">
    <location>
        <begin position="280"/>
        <end position="299"/>
    </location>
</feature>
<sequence length="405" mass="46922">MDLRNLRNERRRQFWGEIVPYLGYVMQSGVAVMFLFLFIAFSAWYTSLVQNIPIGLPIRWIMLVILLPLIVQSSFRTYLQSPDVVFLLPQESKMKRYLSGSWISGVVYKLLVLSLVFFTSWPLYIRSEVEPKTFWTFLILIFLLKIISSYGAWKEISMVSTRASRGYRLLRWAVMALAMMAWIWEPVGKSLIYVLLIVITYVLSLSIPMKHLVAWERLIAKEQSQIGRVMLVLGWFVNVPERQQRVYPRRLLSNAGNRLPWRSSSAYKYLITKSFIRSDILGIVMRAGILGVVLIWWTRGSLLGSGIYLFLLFLIGVQLSSLLRYHRESFWLNIYPVPAISRQQNVTIFVFQIHLLLAFILWLPLLGSGWEHASLTFGTLASGIVISFLIKAVLTRKAKHENDDD</sequence>
<keyword evidence="1" id="KW-1133">Transmembrane helix</keyword>
<dbReference type="PIRSF" id="PIRSF037259">
    <property type="entry name" value="EcsB_ABC"/>
    <property type="match status" value="1"/>
</dbReference>
<feature type="transmembrane region" description="Helical" evidence="1">
    <location>
        <begin position="133"/>
        <end position="153"/>
    </location>
</feature>
<feature type="transmembrane region" description="Helical" evidence="1">
    <location>
        <begin position="57"/>
        <end position="79"/>
    </location>
</feature>
<dbReference type="EMBL" id="LSFN01000003">
    <property type="protein sequence ID" value="OAB77544.1"/>
    <property type="molecule type" value="Genomic_DNA"/>
</dbReference>
<dbReference type="KEGG" id="pcx:LPB68_06900"/>
<evidence type="ECO:0000313" key="3">
    <source>
        <dbReference type="Proteomes" id="UP000077134"/>
    </source>
</evidence>
<dbReference type="Pfam" id="PF05975">
    <property type="entry name" value="EcsB"/>
    <property type="match status" value="1"/>
</dbReference>
<feature type="transmembrane region" description="Helical" evidence="1">
    <location>
        <begin position="190"/>
        <end position="207"/>
    </location>
</feature>
<name>A0A167GG97_9BACL</name>
<reference evidence="2 3" key="1">
    <citation type="submission" date="2016-02" db="EMBL/GenBank/DDBJ databases">
        <title>Paenibacillus sp. LPB0068, isolated from Crassostrea gigas.</title>
        <authorList>
            <person name="Shin S.-K."/>
            <person name="Yi H."/>
        </authorList>
    </citation>
    <scope>NUCLEOTIDE SEQUENCE [LARGE SCALE GENOMIC DNA]</scope>
    <source>
        <strain evidence="2 3">LPB0068</strain>
    </source>
</reference>
<dbReference type="RefSeq" id="WP_068654582.1">
    <property type="nucleotide sequence ID" value="NZ_CP017770.1"/>
</dbReference>
<comment type="caution">
    <text evidence="2">The sequence shown here is derived from an EMBL/GenBank/DDBJ whole genome shotgun (WGS) entry which is preliminary data.</text>
</comment>
<evidence type="ECO:0000313" key="2">
    <source>
        <dbReference type="EMBL" id="OAB77544.1"/>
    </source>
</evidence>
<feature type="transmembrane region" description="Helical" evidence="1">
    <location>
        <begin position="346"/>
        <end position="367"/>
    </location>
</feature>
<keyword evidence="3" id="KW-1185">Reference proteome</keyword>
<dbReference type="OrthoDB" id="2447941at2"/>
<accession>A0A167GG97</accession>
<dbReference type="InterPro" id="IPR010288">
    <property type="entry name" value="EcsB_ABC"/>
</dbReference>
<organism evidence="2 3">
    <name type="scientific">Paenibacillus crassostreae</name>
    <dbReference type="NCBI Taxonomy" id="1763538"/>
    <lineage>
        <taxon>Bacteria</taxon>
        <taxon>Bacillati</taxon>
        <taxon>Bacillota</taxon>
        <taxon>Bacilli</taxon>
        <taxon>Bacillales</taxon>
        <taxon>Paenibacillaceae</taxon>
        <taxon>Paenibacillus</taxon>
    </lineage>
</organism>
<keyword evidence="1" id="KW-0812">Transmembrane</keyword>
<feature type="transmembrane region" description="Helical" evidence="1">
    <location>
        <begin position="305"/>
        <end position="325"/>
    </location>
</feature>
<dbReference type="STRING" id="1763538.LPB68_06900"/>
<evidence type="ECO:0000256" key="1">
    <source>
        <dbReference type="SAM" id="Phobius"/>
    </source>
</evidence>
<protein>
    <submittedName>
        <fullName evidence="2">ABC transporter permease</fullName>
    </submittedName>
</protein>
<dbReference type="Proteomes" id="UP000077134">
    <property type="component" value="Unassembled WGS sequence"/>
</dbReference>